<evidence type="ECO:0000313" key="2">
    <source>
        <dbReference type="Proteomes" id="UP001062846"/>
    </source>
</evidence>
<protein>
    <submittedName>
        <fullName evidence="1">Uncharacterized protein</fullName>
    </submittedName>
</protein>
<proteinExistence type="predicted"/>
<organism evidence="1 2">
    <name type="scientific">Rhododendron molle</name>
    <name type="common">Chinese azalea</name>
    <name type="synonym">Azalea mollis</name>
    <dbReference type="NCBI Taxonomy" id="49168"/>
    <lineage>
        <taxon>Eukaryota</taxon>
        <taxon>Viridiplantae</taxon>
        <taxon>Streptophyta</taxon>
        <taxon>Embryophyta</taxon>
        <taxon>Tracheophyta</taxon>
        <taxon>Spermatophyta</taxon>
        <taxon>Magnoliopsida</taxon>
        <taxon>eudicotyledons</taxon>
        <taxon>Gunneridae</taxon>
        <taxon>Pentapetalae</taxon>
        <taxon>asterids</taxon>
        <taxon>Ericales</taxon>
        <taxon>Ericaceae</taxon>
        <taxon>Ericoideae</taxon>
        <taxon>Rhodoreae</taxon>
        <taxon>Rhododendron</taxon>
    </lineage>
</organism>
<dbReference type="Proteomes" id="UP001062846">
    <property type="component" value="Chromosome 1"/>
</dbReference>
<evidence type="ECO:0000313" key="1">
    <source>
        <dbReference type="EMBL" id="KAI8572224.1"/>
    </source>
</evidence>
<comment type="caution">
    <text evidence="1">The sequence shown here is derived from an EMBL/GenBank/DDBJ whole genome shotgun (WGS) entry which is preliminary data.</text>
</comment>
<reference evidence="1" key="1">
    <citation type="submission" date="2022-02" db="EMBL/GenBank/DDBJ databases">
        <title>Plant Genome Project.</title>
        <authorList>
            <person name="Zhang R.-G."/>
        </authorList>
    </citation>
    <scope>NUCLEOTIDE SEQUENCE</scope>
    <source>
        <strain evidence="1">AT1</strain>
    </source>
</reference>
<name>A0ACC0Q451_RHOML</name>
<keyword evidence="2" id="KW-1185">Reference proteome</keyword>
<dbReference type="EMBL" id="CM046388">
    <property type="protein sequence ID" value="KAI8572224.1"/>
    <property type="molecule type" value="Genomic_DNA"/>
</dbReference>
<sequence>MDDSDPLDETSLACLFQEEETVEEIDLMNPRMFSGLNARTIVNLTRNSDALDHALDYLFLPQEYIIEEFFPKPVVKIPDEPNICVLDPENLWGKSELVNVWIDGEELTVNKAMLDEGSLQAGNSNNNNSSNNVNFWNSLEENSIWHALEMETLNETLEKTALDKGKRKADECDFDFSDFWEGEEESTNLPTSSKVAHPEPLRHSKMPLSNPQT</sequence>
<accession>A0ACC0Q451</accession>
<gene>
    <name evidence="1" type="ORF">RHMOL_Rhmol01G0181600</name>
</gene>